<reference evidence="1 2" key="1">
    <citation type="submission" date="2015-10" db="EMBL/GenBank/DDBJ databases">
        <title>Genome analyses suggest a sexual origin of heterokaryosis in a supposedly ancient asexual fungus.</title>
        <authorList>
            <person name="Ropars J."/>
            <person name="Sedzielewska K."/>
            <person name="Noel J."/>
            <person name="Charron P."/>
            <person name="Farinelli L."/>
            <person name="Marton T."/>
            <person name="Kruger M."/>
            <person name="Pelin A."/>
            <person name="Brachmann A."/>
            <person name="Corradi N."/>
        </authorList>
    </citation>
    <scope>NUCLEOTIDE SEQUENCE [LARGE SCALE GENOMIC DNA]</scope>
    <source>
        <strain evidence="1 2">A4</strain>
    </source>
</reference>
<dbReference type="AlphaFoldDB" id="A0A2I1HRG1"/>
<name>A0A2I1HRG1_9GLOM</name>
<dbReference type="Proteomes" id="UP000234323">
    <property type="component" value="Unassembled WGS sequence"/>
</dbReference>
<comment type="caution">
    <text evidence="1">The sequence shown here is derived from an EMBL/GenBank/DDBJ whole genome shotgun (WGS) entry which is preliminary data.</text>
</comment>
<protein>
    <submittedName>
        <fullName evidence="1">Uncharacterized protein</fullName>
    </submittedName>
</protein>
<sequence>MKIYYIFGNYCSIFNNSTELFHLIFSLFLINTNIIKIWNYQTVEGEIAHKSSEIESRDKNYSGFNTFGCVQNRCLMIGDKVKFEHKGKDYDAVFKTINNKLRLVYHVDHECISFAEFIRKVTDYTKPELDENQYSKLKINDVSWKDFCEKVIFMESVMFIKNEL</sequence>
<proteinExistence type="predicted"/>
<evidence type="ECO:0000313" key="1">
    <source>
        <dbReference type="EMBL" id="PKY61481.1"/>
    </source>
</evidence>
<dbReference type="VEuPathDB" id="FungiDB:FUN_003411"/>
<evidence type="ECO:0000313" key="2">
    <source>
        <dbReference type="Proteomes" id="UP000234323"/>
    </source>
</evidence>
<organism evidence="1 2">
    <name type="scientific">Rhizophagus irregularis</name>
    <dbReference type="NCBI Taxonomy" id="588596"/>
    <lineage>
        <taxon>Eukaryota</taxon>
        <taxon>Fungi</taxon>
        <taxon>Fungi incertae sedis</taxon>
        <taxon>Mucoromycota</taxon>
        <taxon>Glomeromycotina</taxon>
        <taxon>Glomeromycetes</taxon>
        <taxon>Glomerales</taxon>
        <taxon>Glomeraceae</taxon>
        <taxon>Rhizophagus</taxon>
    </lineage>
</organism>
<gene>
    <name evidence="1" type="ORF">RhiirA4_486528</name>
</gene>
<keyword evidence="2" id="KW-1185">Reference proteome</keyword>
<dbReference type="EMBL" id="LLXI01005419">
    <property type="protein sequence ID" value="PKY61481.1"/>
    <property type="molecule type" value="Genomic_DNA"/>
</dbReference>
<dbReference type="VEuPathDB" id="FungiDB:RhiirA1_541461"/>
<accession>A0A2I1HRG1</accession>